<name>A0A1Z2SKJ4_VIBGA</name>
<dbReference type="InterPro" id="IPR014721">
    <property type="entry name" value="Ribsml_uS5_D2-typ_fold_subgr"/>
</dbReference>
<evidence type="ECO:0000259" key="5">
    <source>
        <dbReference type="Pfam" id="PF00288"/>
    </source>
</evidence>
<evidence type="ECO:0000256" key="4">
    <source>
        <dbReference type="ARBA" id="ARBA00022840"/>
    </source>
</evidence>
<proteinExistence type="predicted"/>
<dbReference type="PIRSF" id="PIRSF033887">
    <property type="entry name" value="PduX"/>
    <property type="match status" value="1"/>
</dbReference>
<organism evidence="6 7">
    <name type="scientific">Vibrio gazogenes</name>
    <dbReference type="NCBI Taxonomy" id="687"/>
    <lineage>
        <taxon>Bacteria</taxon>
        <taxon>Pseudomonadati</taxon>
        <taxon>Pseudomonadota</taxon>
        <taxon>Gammaproteobacteria</taxon>
        <taxon>Vibrionales</taxon>
        <taxon>Vibrionaceae</taxon>
        <taxon>Vibrio</taxon>
    </lineage>
</organism>
<evidence type="ECO:0000313" key="7">
    <source>
        <dbReference type="Proteomes" id="UP000196708"/>
    </source>
</evidence>
<protein>
    <recommendedName>
        <fullName evidence="5">GHMP kinase N-terminal domain-containing protein</fullName>
    </recommendedName>
</protein>
<feature type="domain" description="GHMP kinase N-terminal" evidence="5">
    <location>
        <begin position="82"/>
        <end position="147"/>
    </location>
</feature>
<evidence type="ECO:0000313" key="6">
    <source>
        <dbReference type="EMBL" id="ASA57646.1"/>
    </source>
</evidence>
<dbReference type="InterPro" id="IPR020568">
    <property type="entry name" value="Ribosomal_Su5_D2-typ_SF"/>
</dbReference>
<dbReference type="PANTHER" id="PTHR43527">
    <property type="entry name" value="4-DIPHOSPHOCYTIDYL-2-C-METHYL-D-ERYTHRITOL KINASE, CHLOROPLASTIC"/>
    <property type="match status" value="1"/>
</dbReference>
<dbReference type="KEGG" id="vga:BSQ33_18015"/>
<dbReference type="GO" id="GO:0016301">
    <property type="term" value="F:kinase activity"/>
    <property type="evidence" value="ECO:0007669"/>
    <property type="project" value="UniProtKB-KW"/>
</dbReference>
<sequence>MCEPFIDTLSEPQDSSGRCHFGSGQSCCTFGELLQGVLPNGQDFLVTLPVQRYVSAKFYLEEEEAAGLQVSPPHKTKALALAHALLSRYQLPLHGVLEIASDIPESKGLASSSADLVAAARAIIDHYQVCISNEELARMLCQIEPTDAVMFPHCVAFHQNIGHLIAELGPLPKMVIVAHDEGGSVDTVAHKKMLPGIGIAEREQYQDLLSRIQRAVKHGDCREIGQVTTMSAILNQRFRPNKHLSLFIDLCDQHGGLGVTVAHSGTYIGILLDAGDIKLTEKRTAIENALKANDLAPETFSTSGASHEPV</sequence>
<dbReference type="InterPro" id="IPR012363">
    <property type="entry name" value="PduX"/>
</dbReference>
<evidence type="ECO:0000256" key="2">
    <source>
        <dbReference type="ARBA" id="ARBA00022741"/>
    </source>
</evidence>
<dbReference type="Proteomes" id="UP000196708">
    <property type="component" value="Chromosome 2"/>
</dbReference>
<dbReference type="EMBL" id="CP018836">
    <property type="protein sequence ID" value="ASA57646.1"/>
    <property type="molecule type" value="Genomic_DNA"/>
</dbReference>
<dbReference type="PANTHER" id="PTHR43527:SF1">
    <property type="entry name" value="L-THREONINE KINASE"/>
    <property type="match status" value="1"/>
</dbReference>
<keyword evidence="4" id="KW-0067">ATP-binding</keyword>
<evidence type="ECO:0000256" key="1">
    <source>
        <dbReference type="ARBA" id="ARBA00022679"/>
    </source>
</evidence>
<dbReference type="AlphaFoldDB" id="A0A1Z2SKJ4"/>
<keyword evidence="1" id="KW-0808">Transferase</keyword>
<dbReference type="InterPro" id="IPR006204">
    <property type="entry name" value="GHMP_kinase_N_dom"/>
</dbReference>
<reference evidence="6 7" key="1">
    <citation type="submission" date="2016-12" db="EMBL/GenBank/DDBJ databases">
        <authorList>
            <person name="Song W.-J."/>
            <person name="Kurnit D.M."/>
        </authorList>
    </citation>
    <scope>NUCLEOTIDE SEQUENCE [LARGE SCALE GENOMIC DNA]</scope>
    <source>
        <strain evidence="6 7">ATCC 43942</strain>
    </source>
</reference>
<accession>A0A1Z2SKJ4</accession>
<dbReference type="Pfam" id="PF00288">
    <property type="entry name" value="GHMP_kinases_N"/>
    <property type="match status" value="1"/>
</dbReference>
<dbReference type="GO" id="GO:0005524">
    <property type="term" value="F:ATP binding"/>
    <property type="evidence" value="ECO:0007669"/>
    <property type="project" value="UniProtKB-KW"/>
</dbReference>
<dbReference type="Gene3D" id="3.30.230.10">
    <property type="match status" value="1"/>
</dbReference>
<evidence type="ECO:0000256" key="3">
    <source>
        <dbReference type="ARBA" id="ARBA00022777"/>
    </source>
</evidence>
<keyword evidence="3" id="KW-0418">Kinase</keyword>
<gene>
    <name evidence="6" type="ORF">BSQ33_18015</name>
</gene>
<dbReference type="SUPFAM" id="SSF54211">
    <property type="entry name" value="Ribosomal protein S5 domain 2-like"/>
    <property type="match status" value="1"/>
</dbReference>
<keyword evidence="2" id="KW-0547">Nucleotide-binding</keyword>